<dbReference type="EMBL" id="ASPP01003937">
    <property type="protein sequence ID" value="ETO32780.1"/>
    <property type="molecule type" value="Genomic_DNA"/>
</dbReference>
<gene>
    <name evidence="2" type="ORF">RFI_04336</name>
</gene>
<accession>X6P2J6</accession>
<dbReference type="Proteomes" id="UP000023152">
    <property type="component" value="Unassembled WGS sequence"/>
</dbReference>
<protein>
    <submittedName>
        <fullName evidence="2">Uncharacterized protein</fullName>
    </submittedName>
</protein>
<comment type="caution">
    <text evidence="2">The sequence shown here is derived from an EMBL/GenBank/DDBJ whole genome shotgun (WGS) entry which is preliminary data.</text>
</comment>
<organism evidence="2 3">
    <name type="scientific">Reticulomyxa filosa</name>
    <dbReference type="NCBI Taxonomy" id="46433"/>
    <lineage>
        <taxon>Eukaryota</taxon>
        <taxon>Sar</taxon>
        <taxon>Rhizaria</taxon>
        <taxon>Retaria</taxon>
        <taxon>Foraminifera</taxon>
        <taxon>Monothalamids</taxon>
        <taxon>Reticulomyxidae</taxon>
        <taxon>Reticulomyxa</taxon>
    </lineage>
</organism>
<reference evidence="2 3" key="1">
    <citation type="journal article" date="2013" name="Curr. Biol.">
        <title>The Genome of the Foraminiferan Reticulomyxa filosa.</title>
        <authorList>
            <person name="Glockner G."/>
            <person name="Hulsmann N."/>
            <person name="Schleicher M."/>
            <person name="Noegel A.A."/>
            <person name="Eichinger L."/>
            <person name="Gallinger C."/>
            <person name="Pawlowski J."/>
            <person name="Sierra R."/>
            <person name="Euteneuer U."/>
            <person name="Pillet L."/>
            <person name="Moustafa A."/>
            <person name="Platzer M."/>
            <person name="Groth M."/>
            <person name="Szafranski K."/>
            <person name="Schliwa M."/>
        </authorList>
    </citation>
    <scope>NUCLEOTIDE SEQUENCE [LARGE SCALE GENOMIC DNA]</scope>
</reference>
<sequence>MDGSYATDTLTNSISTTAGDGHGGDNGTTYTAHESSSGTSAPNGSSGGGNECMYLQCDDMEGTPLLIGETQFSGACRYLADCKIQLTTGQGLSKDKNWIVISKHSSKFMLQKKADTEGLLTIKNNNNIDN</sequence>
<evidence type="ECO:0000313" key="3">
    <source>
        <dbReference type="Proteomes" id="UP000023152"/>
    </source>
</evidence>
<dbReference type="AlphaFoldDB" id="X6P2J6"/>
<feature type="compositionally biased region" description="Polar residues" evidence="1">
    <location>
        <begin position="1"/>
        <end position="18"/>
    </location>
</feature>
<feature type="compositionally biased region" description="Low complexity" evidence="1">
    <location>
        <begin position="35"/>
        <end position="44"/>
    </location>
</feature>
<keyword evidence="3" id="KW-1185">Reference proteome</keyword>
<proteinExistence type="predicted"/>
<feature type="region of interest" description="Disordered" evidence="1">
    <location>
        <begin position="1"/>
        <end position="47"/>
    </location>
</feature>
<evidence type="ECO:0000256" key="1">
    <source>
        <dbReference type="SAM" id="MobiDB-lite"/>
    </source>
</evidence>
<name>X6P2J6_RETFI</name>
<evidence type="ECO:0000313" key="2">
    <source>
        <dbReference type="EMBL" id="ETO32780.1"/>
    </source>
</evidence>